<organism evidence="4 5">
    <name type="scientific">Candidatus Gottesmanbacteria bacterium GW2011_GWA2_43_14</name>
    <dbReference type="NCBI Taxonomy" id="1618443"/>
    <lineage>
        <taxon>Bacteria</taxon>
        <taxon>Candidatus Gottesmaniibacteriota</taxon>
    </lineage>
</organism>
<dbReference type="Proteomes" id="UP000034894">
    <property type="component" value="Unassembled WGS sequence"/>
</dbReference>
<dbReference type="PANTHER" id="PTHR43626">
    <property type="entry name" value="ACYL-COA N-ACYLTRANSFERASE"/>
    <property type="match status" value="1"/>
</dbReference>
<comment type="caution">
    <text evidence="4">The sequence shown here is derived from an EMBL/GenBank/DDBJ whole genome shotgun (WGS) entry which is preliminary data.</text>
</comment>
<dbReference type="AlphaFoldDB" id="A0A0G1FT92"/>
<name>A0A0G1FT92_9BACT</name>
<dbReference type="SUPFAM" id="SSF55729">
    <property type="entry name" value="Acyl-CoA N-acyltransferases (Nat)"/>
    <property type="match status" value="1"/>
</dbReference>
<dbReference type="PROSITE" id="PS51186">
    <property type="entry name" value="GNAT"/>
    <property type="match status" value="1"/>
</dbReference>
<dbReference type="GO" id="GO:0005737">
    <property type="term" value="C:cytoplasm"/>
    <property type="evidence" value="ECO:0007669"/>
    <property type="project" value="TreeGrafter"/>
</dbReference>
<dbReference type="InterPro" id="IPR045039">
    <property type="entry name" value="NSI-like"/>
</dbReference>
<dbReference type="CDD" id="cd04301">
    <property type="entry name" value="NAT_SF"/>
    <property type="match status" value="1"/>
</dbReference>
<evidence type="ECO:0000256" key="2">
    <source>
        <dbReference type="ARBA" id="ARBA00023315"/>
    </source>
</evidence>
<gene>
    <name evidence="4" type="ORF">UV73_C0003G0183</name>
</gene>
<sequence>MDILYKVTKELDFEQMVDILYETKCLRHPKKRKIYKAAIEKAFQNSQFVVSAWHGTELAGFARVLTDESLYASIWNFMVSPKYQKKGIGKQLINKCLEKYPKLNFFLFAGDNSADFYRKMGFEIHPHGMNLKKGPDVCVIYN</sequence>
<evidence type="ECO:0000313" key="5">
    <source>
        <dbReference type="Proteomes" id="UP000034894"/>
    </source>
</evidence>
<accession>A0A0G1FT92</accession>
<evidence type="ECO:0000313" key="4">
    <source>
        <dbReference type="EMBL" id="KKS98241.1"/>
    </source>
</evidence>
<keyword evidence="1 4" id="KW-0808">Transferase</keyword>
<protein>
    <submittedName>
        <fullName evidence="4">GNAT family acetyltransferase</fullName>
    </submittedName>
</protein>
<evidence type="ECO:0000256" key="1">
    <source>
        <dbReference type="ARBA" id="ARBA00022679"/>
    </source>
</evidence>
<dbReference type="EMBL" id="LCFP01000003">
    <property type="protein sequence ID" value="KKS98241.1"/>
    <property type="molecule type" value="Genomic_DNA"/>
</dbReference>
<dbReference type="Pfam" id="PF00583">
    <property type="entry name" value="Acetyltransf_1"/>
    <property type="match status" value="1"/>
</dbReference>
<dbReference type="InterPro" id="IPR016181">
    <property type="entry name" value="Acyl_CoA_acyltransferase"/>
</dbReference>
<dbReference type="InterPro" id="IPR000182">
    <property type="entry name" value="GNAT_dom"/>
</dbReference>
<proteinExistence type="predicted"/>
<dbReference type="GO" id="GO:0008080">
    <property type="term" value="F:N-acetyltransferase activity"/>
    <property type="evidence" value="ECO:0007669"/>
    <property type="project" value="InterPro"/>
</dbReference>
<dbReference type="Gene3D" id="3.40.630.30">
    <property type="match status" value="1"/>
</dbReference>
<feature type="domain" description="N-acetyltransferase" evidence="3">
    <location>
        <begin position="3"/>
        <end position="142"/>
    </location>
</feature>
<evidence type="ECO:0000259" key="3">
    <source>
        <dbReference type="PROSITE" id="PS51186"/>
    </source>
</evidence>
<keyword evidence="2" id="KW-0012">Acyltransferase</keyword>
<dbReference type="PANTHER" id="PTHR43626:SF4">
    <property type="entry name" value="GCN5-RELATED N-ACETYLTRANSFERASE 2, CHLOROPLASTIC"/>
    <property type="match status" value="1"/>
</dbReference>
<reference evidence="4 5" key="1">
    <citation type="journal article" date="2015" name="Nature">
        <title>rRNA introns, odd ribosomes, and small enigmatic genomes across a large radiation of phyla.</title>
        <authorList>
            <person name="Brown C.T."/>
            <person name="Hug L.A."/>
            <person name="Thomas B.C."/>
            <person name="Sharon I."/>
            <person name="Castelle C.J."/>
            <person name="Singh A."/>
            <person name="Wilkins M.J."/>
            <person name="Williams K.H."/>
            <person name="Banfield J.F."/>
        </authorList>
    </citation>
    <scope>NUCLEOTIDE SEQUENCE [LARGE SCALE GENOMIC DNA]</scope>
</reference>
<dbReference type="STRING" id="1618443.UV73_C0003G0183"/>